<evidence type="ECO:0000313" key="4">
    <source>
        <dbReference type="Proteomes" id="UP001497512"/>
    </source>
</evidence>
<dbReference type="EMBL" id="OZ019899">
    <property type="protein sequence ID" value="CAK9231068.1"/>
    <property type="molecule type" value="Genomic_DNA"/>
</dbReference>
<dbReference type="PANTHER" id="PTHR34775:SF6">
    <property type="entry name" value="TRANSMEMBRANE PROTEIN"/>
    <property type="match status" value="1"/>
</dbReference>
<gene>
    <name evidence="3" type="ORF">CSSPTR1EN2_LOCUS20247</name>
</gene>
<feature type="transmembrane region" description="Helical" evidence="2">
    <location>
        <begin position="343"/>
        <end position="364"/>
    </location>
</feature>
<keyword evidence="2" id="KW-0812">Transmembrane</keyword>
<keyword evidence="2" id="KW-1133">Transmembrane helix</keyword>
<reference evidence="3" key="1">
    <citation type="submission" date="2024-02" db="EMBL/GenBank/DDBJ databases">
        <authorList>
            <consortium name="ELIXIR-Norway"/>
            <consortium name="Elixir Norway"/>
        </authorList>
    </citation>
    <scope>NUCLEOTIDE SEQUENCE</scope>
</reference>
<proteinExistence type="predicted"/>
<evidence type="ECO:0000256" key="2">
    <source>
        <dbReference type="SAM" id="Phobius"/>
    </source>
</evidence>
<feature type="region of interest" description="Disordered" evidence="1">
    <location>
        <begin position="240"/>
        <end position="259"/>
    </location>
</feature>
<evidence type="ECO:0000313" key="3">
    <source>
        <dbReference type="EMBL" id="CAK9231068.1"/>
    </source>
</evidence>
<dbReference type="Proteomes" id="UP001497512">
    <property type="component" value="Chromosome 7"/>
</dbReference>
<feature type="compositionally biased region" description="Basic and acidic residues" evidence="1">
    <location>
        <begin position="240"/>
        <end position="251"/>
    </location>
</feature>
<feature type="compositionally biased region" description="Basic and acidic residues" evidence="1">
    <location>
        <begin position="1"/>
        <end position="16"/>
    </location>
</feature>
<keyword evidence="4" id="KW-1185">Reference proteome</keyword>
<feature type="region of interest" description="Disordered" evidence="1">
    <location>
        <begin position="687"/>
        <end position="710"/>
    </location>
</feature>
<evidence type="ECO:0000256" key="1">
    <source>
        <dbReference type="SAM" id="MobiDB-lite"/>
    </source>
</evidence>
<feature type="transmembrane region" description="Helical" evidence="2">
    <location>
        <begin position="660"/>
        <end position="678"/>
    </location>
</feature>
<feature type="compositionally biased region" description="Basic residues" evidence="1">
    <location>
        <begin position="687"/>
        <end position="698"/>
    </location>
</feature>
<feature type="region of interest" description="Disordered" evidence="1">
    <location>
        <begin position="1"/>
        <end position="117"/>
    </location>
</feature>
<name>A0ABP0UWT4_9BRYO</name>
<keyword evidence="2" id="KW-0472">Membrane</keyword>
<sequence length="867" mass="94058">MELESRTENSGEELRDLSPNSLEISIPELQQRIKRILEDDPASPNPEETAMKALSHLRHPRFPSPPPPWSARGSNNNRSTGDRAGSETPRTTPLLSSRNKSTESRPYDPKQNFLSPRPQFLRYRPNRMLDLLQRSPTAAEIQPDTAAGLKVAELNQSGSEGIRAAEVVEVENSSHGGISENCNSSVLVVAAEDVLSSICSLDSLRIVMQTEELENGVLGPLGTTVEVGIENRCAGNDTKRHEAANMSRSEDLGSGVEGATDKLESSITTIIEEDSVGIQDDKGIPSPKCLLLLPKTDMNSEAVKETLSEAETNIQDILDTPPAEVEDKMITNLSEQKGILPMFARLLVGAFLVSTFLVVLMAFLSSSILSGRTESDANPLMEPWKNLFSMRKPSIHILTFGMPFLESGYVRSTRAMTPLVEEPWQNLSHRNPSVQFSSFDSHFGIKGTESVEIKTKKAENQKSSIVIPSQSLTDKLDVHGSNLQDSSEPGIIVEPIEAVHIEQLPQVPTSGSFQGGQGDMQELMHLVKAVMEDDNLQDEGAPDISCNEIESNFDAGLSTEVPEEGDAVNTECTALVHVSASSMREDSLAIPPNQGRVVESSEEGMALKQTWKESLHKTVDTEESIGGITVNSVMGLGDREGGMCSVPSVELSVPGMIPEFILVGMASAAVAAALAVPLRRFMKRHKKSHKAIHRRKPMKAKEPAATAALKTETDDSVPIYEHKIASSRNSLRKVLVEPALSGHKMSPTPHTHSLTTPVMSTPVGSFLPTVRTPVPSNAPSISYMPSESSMSTASGFSGASSVANSELSALLDDSQLGSFTAYEPILSNEGSEMQQLKLTPVRRSMRIRNKVASPLQAYKVKFPELHN</sequence>
<dbReference type="PANTHER" id="PTHR34775">
    <property type="entry name" value="TRANSMEMBRANE PROTEIN"/>
    <property type="match status" value="1"/>
</dbReference>
<accession>A0ABP0UWT4</accession>
<organism evidence="3 4">
    <name type="scientific">Sphagnum troendelagicum</name>
    <dbReference type="NCBI Taxonomy" id="128251"/>
    <lineage>
        <taxon>Eukaryota</taxon>
        <taxon>Viridiplantae</taxon>
        <taxon>Streptophyta</taxon>
        <taxon>Embryophyta</taxon>
        <taxon>Bryophyta</taxon>
        <taxon>Sphagnophytina</taxon>
        <taxon>Sphagnopsida</taxon>
        <taxon>Sphagnales</taxon>
        <taxon>Sphagnaceae</taxon>
        <taxon>Sphagnum</taxon>
    </lineage>
</organism>
<feature type="compositionally biased region" description="Polar residues" evidence="1">
    <location>
        <begin position="88"/>
        <end position="99"/>
    </location>
</feature>
<protein>
    <submittedName>
        <fullName evidence="3">Uncharacterized protein</fullName>
    </submittedName>
</protein>